<dbReference type="PANTHER" id="PTHR12650:SF37">
    <property type="entry name" value="40S RIBOSOMAL PROTEIN S30-RELATED"/>
    <property type="match status" value="1"/>
</dbReference>
<dbReference type="Proteomes" id="UP000326062">
    <property type="component" value="Chromosome 22"/>
</dbReference>
<dbReference type="GO" id="GO:0006412">
    <property type="term" value="P:translation"/>
    <property type="evidence" value="ECO:0007669"/>
    <property type="project" value="InterPro"/>
</dbReference>
<evidence type="ECO:0000313" key="4">
    <source>
        <dbReference type="Proteomes" id="UP000326062"/>
    </source>
</evidence>
<evidence type="ECO:0000313" key="3">
    <source>
        <dbReference type="EMBL" id="KAB0354861.1"/>
    </source>
</evidence>
<sequence length="91" mass="10216">MPLEDETTLGQCGVEALSTQQVAGHMLRGEVHGPWLMLRQNPKAAKQEKKKMGWAKRYMQYNQSFVNIVPNFGKKKGPKANSQVLCNPGFL</sequence>
<evidence type="ECO:0000256" key="2">
    <source>
        <dbReference type="ARBA" id="ARBA00023274"/>
    </source>
</evidence>
<comment type="caution">
    <text evidence="3">The sequence shown here is derived from an EMBL/GenBank/DDBJ whole genome shotgun (WGS) entry which is preliminary data.</text>
</comment>
<keyword evidence="2" id="KW-0687">Ribonucleoprotein</keyword>
<keyword evidence="1" id="KW-0689">Ribosomal protein</keyword>
<accession>A0A5N3W055</accession>
<gene>
    <name evidence="3" type="ORF">FD755_022320</name>
</gene>
<reference evidence="3 4" key="1">
    <citation type="submission" date="2019-06" db="EMBL/GenBank/DDBJ databases">
        <title>Discovery of a novel chromosome fission-fusion reversal in muntjac.</title>
        <authorList>
            <person name="Mudd A.B."/>
            <person name="Bredeson J.V."/>
            <person name="Baum R."/>
            <person name="Hockemeyer D."/>
            <person name="Rokhsar D.S."/>
        </authorList>
    </citation>
    <scope>NUCLEOTIDE SEQUENCE [LARGE SCALE GENOMIC DNA]</scope>
    <source>
        <strain evidence="3">UCam_UCB_Mr</strain>
        <tissue evidence="3">Fibroblast cell line</tissue>
    </source>
</reference>
<keyword evidence="4" id="KW-1185">Reference proteome</keyword>
<dbReference type="InterPro" id="IPR006846">
    <property type="entry name" value="Ribosomal_eS30"/>
</dbReference>
<dbReference type="EMBL" id="VCEB01000022">
    <property type="protein sequence ID" value="KAB0354861.1"/>
    <property type="molecule type" value="Genomic_DNA"/>
</dbReference>
<protein>
    <submittedName>
        <fullName evidence="3">Uncharacterized protein</fullName>
    </submittedName>
</protein>
<organism evidence="3 4">
    <name type="scientific">Muntiacus reevesi</name>
    <name type="common">Reeves' muntjac</name>
    <name type="synonym">Cervus reevesi</name>
    <dbReference type="NCBI Taxonomy" id="9886"/>
    <lineage>
        <taxon>Eukaryota</taxon>
        <taxon>Metazoa</taxon>
        <taxon>Chordata</taxon>
        <taxon>Craniata</taxon>
        <taxon>Vertebrata</taxon>
        <taxon>Euteleostomi</taxon>
        <taxon>Mammalia</taxon>
        <taxon>Eutheria</taxon>
        <taxon>Laurasiatheria</taxon>
        <taxon>Artiodactyla</taxon>
        <taxon>Ruminantia</taxon>
        <taxon>Pecora</taxon>
        <taxon>Cervidae</taxon>
        <taxon>Muntiacinae</taxon>
        <taxon>Muntiacus</taxon>
    </lineage>
</organism>
<dbReference type="Pfam" id="PF04758">
    <property type="entry name" value="Ribosomal_S30"/>
    <property type="match status" value="1"/>
</dbReference>
<name>A0A5N3W055_MUNRE</name>
<proteinExistence type="predicted"/>
<dbReference type="GO" id="GO:0022627">
    <property type="term" value="C:cytosolic small ribosomal subunit"/>
    <property type="evidence" value="ECO:0007669"/>
    <property type="project" value="TreeGrafter"/>
</dbReference>
<dbReference type="GO" id="GO:0003735">
    <property type="term" value="F:structural constituent of ribosome"/>
    <property type="evidence" value="ECO:0007669"/>
    <property type="project" value="InterPro"/>
</dbReference>
<dbReference type="AlphaFoldDB" id="A0A5N3W055"/>
<dbReference type="PANTHER" id="PTHR12650">
    <property type="entry name" value="40S RIBOSOMAL PROTEIN S30/UBIQUITIN-LIKE PROTEIN FUBI"/>
    <property type="match status" value="1"/>
</dbReference>
<evidence type="ECO:0000256" key="1">
    <source>
        <dbReference type="ARBA" id="ARBA00022980"/>
    </source>
</evidence>